<comment type="caution">
    <text evidence="3">The sequence shown here is derived from an EMBL/GenBank/DDBJ whole genome shotgun (WGS) entry which is preliminary data.</text>
</comment>
<dbReference type="KEGG" id="csl:COCSUDRAFT_54957"/>
<feature type="compositionally biased region" description="Polar residues" evidence="1">
    <location>
        <begin position="202"/>
        <end position="217"/>
    </location>
</feature>
<dbReference type="STRING" id="574566.I0YIZ5"/>
<evidence type="ECO:0000256" key="1">
    <source>
        <dbReference type="SAM" id="MobiDB-lite"/>
    </source>
</evidence>
<protein>
    <recommendedName>
        <fullName evidence="2">C2 NT-type domain-containing protein</fullName>
    </recommendedName>
</protein>
<dbReference type="Pfam" id="PF10358">
    <property type="entry name" value="NT-C2"/>
    <property type="match status" value="1"/>
</dbReference>
<keyword evidence="4" id="KW-1185">Reference proteome</keyword>
<evidence type="ECO:0000259" key="2">
    <source>
        <dbReference type="PROSITE" id="PS51840"/>
    </source>
</evidence>
<dbReference type="GeneID" id="17036275"/>
<gene>
    <name evidence="3" type="ORF">COCSUDRAFT_54957</name>
</gene>
<organism evidence="3 4">
    <name type="scientific">Coccomyxa subellipsoidea (strain C-169)</name>
    <name type="common">Green microalga</name>
    <dbReference type="NCBI Taxonomy" id="574566"/>
    <lineage>
        <taxon>Eukaryota</taxon>
        <taxon>Viridiplantae</taxon>
        <taxon>Chlorophyta</taxon>
        <taxon>core chlorophytes</taxon>
        <taxon>Trebouxiophyceae</taxon>
        <taxon>Trebouxiophyceae incertae sedis</taxon>
        <taxon>Coccomyxaceae</taxon>
        <taxon>Coccomyxa</taxon>
        <taxon>Coccomyxa subellipsoidea</taxon>
    </lineage>
</organism>
<dbReference type="Proteomes" id="UP000007264">
    <property type="component" value="Unassembled WGS sequence"/>
</dbReference>
<dbReference type="RefSeq" id="XP_005642908.1">
    <property type="nucleotide sequence ID" value="XM_005642851.1"/>
</dbReference>
<dbReference type="PROSITE" id="PS51840">
    <property type="entry name" value="C2_NT"/>
    <property type="match status" value="1"/>
</dbReference>
<feature type="domain" description="C2 NT-type" evidence="2">
    <location>
        <begin position="4"/>
        <end position="160"/>
    </location>
</feature>
<dbReference type="AlphaFoldDB" id="I0YIZ5"/>
<name>I0YIZ5_COCSC</name>
<feature type="region of interest" description="Disordered" evidence="1">
    <location>
        <begin position="257"/>
        <end position="294"/>
    </location>
</feature>
<evidence type="ECO:0000313" key="4">
    <source>
        <dbReference type="Proteomes" id="UP000007264"/>
    </source>
</evidence>
<evidence type="ECO:0000313" key="3">
    <source>
        <dbReference type="EMBL" id="EIE18364.1"/>
    </source>
</evidence>
<feature type="compositionally biased region" description="Polar residues" evidence="1">
    <location>
        <begin position="174"/>
        <end position="184"/>
    </location>
</feature>
<feature type="region of interest" description="Disordered" evidence="1">
    <location>
        <begin position="171"/>
        <end position="217"/>
    </location>
</feature>
<dbReference type="EMBL" id="AGSI01000024">
    <property type="protein sequence ID" value="EIE18364.1"/>
    <property type="molecule type" value="Genomic_DNA"/>
</dbReference>
<proteinExistence type="predicted"/>
<accession>I0YIZ5</accession>
<reference evidence="3 4" key="1">
    <citation type="journal article" date="2012" name="Genome Biol.">
        <title>The genome of the polar eukaryotic microalga coccomyxa subellipsoidea reveals traits of cold adaptation.</title>
        <authorList>
            <person name="Blanc G."/>
            <person name="Agarkova I."/>
            <person name="Grimwood J."/>
            <person name="Kuo A."/>
            <person name="Brueggeman A."/>
            <person name="Dunigan D."/>
            <person name="Gurnon J."/>
            <person name="Ladunga I."/>
            <person name="Lindquist E."/>
            <person name="Lucas S."/>
            <person name="Pangilinan J."/>
            <person name="Proschold T."/>
            <person name="Salamov A."/>
            <person name="Schmutz J."/>
            <person name="Weeks D."/>
            <person name="Yamada T."/>
            <person name="Claverie J.M."/>
            <person name="Grigoriev I."/>
            <person name="Van Etten J."/>
            <person name="Lomsadze A."/>
            <person name="Borodovsky M."/>
        </authorList>
    </citation>
    <scope>NUCLEOTIDE SEQUENCE [LARGE SCALE GENOMIC DNA]</scope>
    <source>
        <strain evidence="3 4">C-169</strain>
    </source>
</reference>
<sequence length="351" mass="37448">MGIFSKGKSKQSKFDFYIHVHTLSPWPAQYSKLVLEWQRGGSRKGWTKPVGPTVGQPGRMWATYDIEQDFAVPCTLYQEGKPRPGQLGPFDKKWLMLAVQDLAASKAAAGKEPLGRVVINLADFACEDGRATQAFTVACSRSISAAVGEAKLLVTIGCVVADKGKRGGGKDLLSTMSSQQSSGFETAGAETDEDSGSYLHSGRSTPRSSVMMSSAYGTSARSAAEPAAASARIGGGHARQTSEQYDEDGFLLDSAQPSRRVSEAGAASSSAQPSQTVQREGRAADSGSDSDSEDDLLSRVRMHAFVCSSEFFSHITHHFVVKSVVNVISGFGLCFPSSLDCTTCINDMFCH</sequence>
<dbReference type="OrthoDB" id="545530at2759"/>
<dbReference type="InterPro" id="IPR019448">
    <property type="entry name" value="NT-C2"/>
</dbReference>